<dbReference type="PROSITE" id="PS50822">
    <property type="entry name" value="PIWI"/>
    <property type="match status" value="1"/>
</dbReference>
<dbReference type="SUPFAM" id="SSF53098">
    <property type="entry name" value="Ribonuclease H-like"/>
    <property type="match status" value="1"/>
</dbReference>
<feature type="domain" description="PAZ" evidence="2">
    <location>
        <begin position="246"/>
        <end position="360"/>
    </location>
</feature>
<dbReference type="GO" id="GO:0003723">
    <property type="term" value="F:RNA binding"/>
    <property type="evidence" value="ECO:0007669"/>
    <property type="project" value="InterPro"/>
</dbReference>
<dbReference type="InterPro" id="IPR003100">
    <property type="entry name" value="PAZ_dom"/>
</dbReference>
<dbReference type="InterPro" id="IPR014811">
    <property type="entry name" value="ArgoL1"/>
</dbReference>
<dbReference type="InterPro" id="IPR032472">
    <property type="entry name" value="ArgoL2"/>
</dbReference>
<dbReference type="Pfam" id="PF16486">
    <property type="entry name" value="ArgoN"/>
    <property type="match status" value="1"/>
</dbReference>
<comment type="caution">
    <text evidence="4">The sequence shown here is derived from an EMBL/GenBank/DDBJ whole genome shotgun (WGS) entry which is preliminary data.</text>
</comment>
<dbReference type="PROSITE" id="PS50821">
    <property type="entry name" value="PAZ"/>
    <property type="match status" value="1"/>
</dbReference>
<dbReference type="Pfam" id="PF16487">
    <property type="entry name" value="ArgoMid"/>
    <property type="match status" value="1"/>
</dbReference>
<dbReference type="OrthoDB" id="10252740at2759"/>
<dbReference type="CDD" id="cd02846">
    <property type="entry name" value="PAZ_argonaute_like"/>
    <property type="match status" value="1"/>
</dbReference>
<dbReference type="AlphaFoldDB" id="A0A5J5EKN2"/>
<dbReference type="Pfam" id="PF16488">
    <property type="entry name" value="ArgoL2"/>
    <property type="match status" value="1"/>
</dbReference>
<dbReference type="Pfam" id="PF08699">
    <property type="entry name" value="ArgoL1"/>
    <property type="match status" value="1"/>
</dbReference>
<dbReference type="EMBL" id="VXIS01000276">
    <property type="protein sequence ID" value="KAA8895278.1"/>
    <property type="molecule type" value="Genomic_DNA"/>
</dbReference>
<dbReference type="Gene3D" id="3.30.420.10">
    <property type="entry name" value="Ribonuclease H-like superfamily/Ribonuclease H"/>
    <property type="match status" value="1"/>
</dbReference>
<sequence length="893" mass="99907">MSSMQLSAVTAAGEPTMPRRPGYGTVGRQTWVRANFFPVDLPKDAVFMYDVKVDPEVKNKRKRRRLYDILENHEAFASISKHTATDYGKIIVSTKCLNPQAPPTRDGEKADRVEVTVVYTDTDDSPPPAEGKNLYKFIISRTTLIQPSDFEDYVAGKNPNYSPAQAIQAMNIILAKFPSKSISMVPVGRNKFFVLSDDNQLRFDLGAGLIALKGFYTSIRPSVGNVLCNLNVCTTAFYEPILVSASILKLVGNPPFHFNAIKRLKTHFRHIRVEFNYLKDKKTGKTFPRQRSINGLSQLTPAEIWFDEDDPVRGTKKKTNVETYFREKHGIRLQHPNLPAINVGAAQPVWIPPEVAKIVPGQYYTGKLPDEQTGRMILFACKQPKENAEAIENVGLPRLGLKGQNAHMDPFKMAVSTDMMVVSARILQAPPISYGNGPLTPTDASWNLMRKKFQRGATMNSWTYMIIEENRPMNVNEVINVVQMFQKTCREYGMNVQPPTLKFKDGSLPLVVRLPRERTMKELENAMKPAFKKCMDNNIQIVYVFLPSQDKAVYAAVKYCGDSKAGIGTVCSQWIKVSKERGQPQYLANVALKFNIKMGGTNHILQPAQLGDLKGGTTMIVGCDVTHPSPGSLKGTPSIAGVVASYDAVFSQYPASLRLQKTKQEMIDEMKEMMMERLKLWNRKNGGRYPQKIIVYRDGVSEGQFHQVLEKELPQIRAACTELRFDPKITIIIVGKRHHTRFYPTDDSAADGRTGNPQPGTVVDRGVTAIYDFDFYLQAHAGIKGTARPAHYYVIHDQNKFSADGLQTLTHNLCYLFGRATKSVSICPPAYYADLVCERGRCYIHGLLAAGDDSASSVSGQSEAQIIAANDRRAREIWGNGVNVKLQETMFYL</sequence>
<evidence type="ECO:0000256" key="1">
    <source>
        <dbReference type="SAM" id="MobiDB-lite"/>
    </source>
</evidence>
<dbReference type="Gene3D" id="2.170.260.10">
    <property type="entry name" value="paz domain"/>
    <property type="match status" value="1"/>
</dbReference>
<dbReference type="InterPro" id="IPR036085">
    <property type="entry name" value="PAZ_dom_sf"/>
</dbReference>
<protein>
    <submittedName>
        <fullName evidence="4">Piwi domain-containing protein</fullName>
    </submittedName>
</protein>
<proteinExistence type="predicted"/>
<dbReference type="CDD" id="cd04657">
    <property type="entry name" value="Piwi_ago-like"/>
    <property type="match status" value="1"/>
</dbReference>
<evidence type="ECO:0000259" key="2">
    <source>
        <dbReference type="PROSITE" id="PS50821"/>
    </source>
</evidence>
<dbReference type="Pfam" id="PF02170">
    <property type="entry name" value="PAZ"/>
    <property type="match status" value="1"/>
</dbReference>
<gene>
    <name evidence="4" type="ORF">FN846DRAFT_970360</name>
</gene>
<reference evidence="4 5" key="1">
    <citation type="submission" date="2019-09" db="EMBL/GenBank/DDBJ databases">
        <title>Draft genome of the ectomycorrhizal ascomycete Sphaerosporella brunnea.</title>
        <authorList>
            <consortium name="DOE Joint Genome Institute"/>
            <person name="Benucci G.M."/>
            <person name="Marozzi G."/>
            <person name="Antonielli L."/>
            <person name="Sanchez S."/>
            <person name="Marco P."/>
            <person name="Wang X."/>
            <person name="Falini L.B."/>
            <person name="Barry K."/>
            <person name="Haridas S."/>
            <person name="Lipzen A."/>
            <person name="Labutti K."/>
            <person name="Grigoriev I.V."/>
            <person name="Murat C."/>
            <person name="Martin F."/>
            <person name="Albertini E."/>
            <person name="Donnini D."/>
            <person name="Bonito G."/>
        </authorList>
    </citation>
    <scope>NUCLEOTIDE SEQUENCE [LARGE SCALE GENOMIC DNA]</scope>
    <source>
        <strain evidence="4 5">Sb_GMNB300</strain>
    </source>
</reference>
<dbReference type="InterPro" id="IPR045246">
    <property type="entry name" value="Piwi_ago-like"/>
</dbReference>
<accession>A0A5J5EKN2</accession>
<dbReference type="Gene3D" id="3.40.50.2300">
    <property type="match status" value="1"/>
</dbReference>
<dbReference type="InterPro" id="IPR032473">
    <property type="entry name" value="Argonaute_Mid_dom"/>
</dbReference>
<dbReference type="PANTHER" id="PTHR22891">
    <property type="entry name" value="EUKARYOTIC TRANSLATION INITIATION FACTOR 2C"/>
    <property type="match status" value="1"/>
</dbReference>
<dbReference type="InParanoid" id="A0A5J5EKN2"/>
<organism evidence="4 5">
    <name type="scientific">Sphaerosporella brunnea</name>
    <dbReference type="NCBI Taxonomy" id="1250544"/>
    <lineage>
        <taxon>Eukaryota</taxon>
        <taxon>Fungi</taxon>
        <taxon>Dikarya</taxon>
        <taxon>Ascomycota</taxon>
        <taxon>Pezizomycotina</taxon>
        <taxon>Pezizomycetes</taxon>
        <taxon>Pezizales</taxon>
        <taxon>Pyronemataceae</taxon>
        <taxon>Sphaerosporella</taxon>
    </lineage>
</organism>
<dbReference type="Proteomes" id="UP000326924">
    <property type="component" value="Unassembled WGS sequence"/>
</dbReference>
<dbReference type="SMART" id="SM00950">
    <property type="entry name" value="Piwi"/>
    <property type="match status" value="1"/>
</dbReference>
<dbReference type="InterPro" id="IPR003165">
    <property type="entry name" value="Piwi"/>
</dbReference>
<evidence type="ECO:0000259" key="3">
    <source>
        <dbReference type="PROSITE" id="PS50822"/>
    </source>
</evidence>
<dbReference type="Pfam" id="PF02171">
    <property type="entry name" value="Piwi"/>
    <property type="match status" value="1"/>
</dbReference>
<dbReference type="InterPro" id="IPR036397">
    <property type="entry name" value="RNaseH_sf"/>
</dbReference>
<dbReference type="SUPFAM" id="SSF101690">
    <property type="entry name" value="PAZ domain"/>
    <property type="match status" value="1"/>
</dbReference>
<evidence type="ECO:0000313" key="5">
    <source>
        <dbReference type="Proteomes" id="UP000326924"/>
    </source>
</evidence>
<feature type="region of interest" description="Disordered" evidence="1">
    <location>
        <begin position="1"/>
        <end position="23"/>
    </location>
</feature>
<name>A0A5J5EKN2_9PEZI</name>
<dbReference type="InterPro" id="IPR032474">
    <property type="entry name" value="Argonaute_N"/>
</dbReference>
<dbReference type="SMART" id="SM01163">
    <property type="entry name" value="DUF1785"/>
    <property type="match status" value="1"/>
</dbReference>
<feature type="domain" description="Piwi" evidence="3">
    <location>
        <begin position="541"/>
        <end position="845"/>
    </location>
</feature>
<keyword evidence="5" id="KW-1185">Reference proteome</keyword>
<evidence type="ECO:0000313" key="4">
    <source>
        <dbReference type="EMBL" id="KAA8895278.1"/>
    </source>
</evidence>
<dbReference type="InterPro" id="IPR012337">
    <property type="entry name" value="RNaseH-like_sf"/>
</dbReference>